<evidence type="ECO:0000313" key="3">
    <source>
        <dbReference type="Proteomes" id="UP000776651"/>
    </source>
</evidence>
<keyword evidence="3" id="KW-1185">Reference proteome</keyword>
<organism evidence="2 3">
    <name type="scientific">Qipengyuania pacifica</name>
    <dbReference type="NCBI Taxonomy" id="2860199"/>
    <lineage>
        <taxon>Bacteria</taxon>
        <taxon>Pseudomonadati</taxon>
        <taxon>Pseudomonadota</taxon>
        <taxon>Alphaproteobacteria</taxon>
        <taxon>Sphingomonadales</taxon>
        <taxon>Erythrobacteraceae</taxon>
        <taxon>Qipengyuania</taxon>
    </lineage>
</organism>
<dbReference type="Proteomes" id="UP000776651">
    <property type="component" value="Unassembled WGS sequence"/>
</dbReference>
<evidence type="ECO:0008006" key="4">
    <source>
        <dbReference type="Google" id="ProtNLM"/>
    </source>
</evidence>
<dbReference type="RefSeq" id="WP_221598667.1">
    <property type="nucleotide sequence ID" value="NZ_JAIGNQ010000004.1"/>
</dbReference>
<name>A0ABS7JHM9_9SPHN</name>
<reference evidence="2 3" key="1">
    <citation type="submission" date="2021-08" db="EMBL/GenBank/DDBJ databases">
        <title>Comparative Genomics Analysis of the Genus Qipengyuania Reveals Extensive Genetic Diversity and Metabolic Versatility, Including the Description of Fifteen Novel Species.</title>
        <authorList>
            <person name="Liu Y."/>
        </authorList>
    </citation>
    <scope>NUCLEOTIDE SEQUENCE [LARGE SCALE GENOMIC DNA]</scope>
    <source>
        <strain evidence="2 3">GH25</strain>
    </source>
</reference>
<sequence length="233" mass="25590">MPRKKTSGRAIAAINPSTNLPALPERFAIGGTEVRPVQLFTNPHRHPGGPGPWEEEPDKLAWIHAPTGKHCILLRQPSGEWSGFVGVDPDHPLWGFRFDAIPASCDLRVHGRINYGQECQDEEQPEISVCHILDAAIRQRSRRAPGPDDQHADKWWFGFTADQAGDLIPNHTNRLEPEEGAVYRDIGFMYHEVTRLACQLDALEAPGANLSSTKSIPGSARSIGKKGGSDVQG</sequence>
<gene>
    <name evidence="2" type="ORF">K3177_13515</name>
</gene>
<evidence type="ECO:0000313" key="2">
    <source>
        <dbReference type="EMBL" id="MBX7489535.1"/>
    </source>
</evidence>
<evidence type="ECO:0000256" key="1">
    <source>
        <dbReference type="SAM" id="MobiDB-lite"/>
    </source>
</evidence>
<accession>A0ABS7JHM9</accession>
<comment type="caution">
    <text evidence="2">The sequence shown here is derived from an EMBL/GenBank/DDBJ whole genome shotgun (WGS) entry which is preliminary data.</text>
</comment>
<protein>
    <recommendedName>
        <fullName evidence="4">Peptidase S74 domain-containing protein</fullName>
    </recommendedName>
</protein>
<dbReference type="EMBL" id="JAIGNQ010000004">
    <property type="protein sequence ID" value="MBX7489535.1"/>
    <property type="molecule type" value="Genomic_DNA"/>
</dbReference>
<proteinExistence type="predicted"/>
<feature type="region of interest" description="Disordered" evidence="1">
    <location>
        <begin position="209"/>
        <end position="233"/>
    </location>
</feature>